<protein>
    <submittedName>
        <fullName evidence="1">Uncharacterized protein</fullName>
    </submittedName>
</protein>
<evidence type="ECO:0000313" key="2">
    <source>
        <dbReference type="Proteomes" id="UP000019149"/>
    </source>
</evidence>
<evidence type="ECO:0000313" key="1">
    <source>
        <dbReference type="EMBL" id="EUB55478.1"/>
    </source>
</evidence>
<dbReference type="KEGG" id="egl:EGR_09652"/>
<organism evidence="1 2">
    <name type="scientific">Echinococcus granulosus</name>
    <name type="common">Hydatid tapeworm</name>
    <dbReference type="NCBI Taxonomy" id="6210"/>
    <lineage>
        <taxon>Eukaryota</taxon>
        <taxon>Metazoa</taxon>
        <taxon>Spiralia</taxon>
        <taxon>Lophotrochozoa</taxon>
        <taxon>Platyhelminthes</taxon>
        <taxon>Cestoda</taxon>
        <taxon>Eucestoda</taxon>
        <taxon>Cyclophyllidea</taxon>
        <taxon>Taeniidae</taxon>
        <taxon>Echinococcus</taxon>
        <taxon>Echinococcus granulosus group</taxon>
    </lineage>
</organism>
<name>W6U316_ECHGR</name>
<gene>
    <name evidence="1" type="ORF">EGR_09652</name>
</gene>
<dbReference type="GeneID" id="36345367"/>
<dbReference type="EMBL" id="APAU02000159">
    <property type="protein sequence ID" value="EUB55478.1"/>
    <property type="molecule type" value="Genomic_DNA"/>
</dbReference>
<sequence length="327" mass="37769">MTRLPPKDKKYLENVLCRKICLNAKPLGSMVYVKECLKGTLPICFCFPVYCPTSKVSLPLGTEKLPSFYLYRHVQIKICIILNIFHAKEYRYSLGTFSSDSLNILFIRPVGSVFFQFIQEPIVVLLKKFSFCYKKVKSSCWGYQIILIIVKMQQAQNRKLAIKKSYQFILLDMVFQGSLEPISISCDVAVELIPIKVYSSFLHPLKPVLPPHLTFANEEQKNVIRSSYSLDKHMASCCQLFPNQQPVGGLSFVKTRKVEIMQRDGRNFPFFLIHVLRMLSADNFFSFEKGPKFQVKLFNDIRLAHFSLTEAHLFRRNEVVSTCFPSD</sequence>
<reference evidence="1 2" key="1">
    <citation type="journal article" date="2013" name="Nat. Genet.">
        <title>The genome of the hydatid tapeworm Echinococcus granulosus.</title>
        <authorList>
            <person name="Zheng H."/>
            <person name="Zhang W."/>
            <person name="Zhang L."/>
            <person name="Zhang Z."/>
            <person name="Li J."/>
            <person name="Lu G."/>
            <person name="Zhu Y."/>
            <person name="Wang Y."/>
            <person name="Huang Y."/>
            <person name="Liu J."/>
            <person name="Kang H."/>
            <person name="Chen J."/>
            <person name="Wang L."/>
            <person name="Chen A."/>
            <person name="Yu S."/>
            <person name="Gao Z."/>
            <person name="Jin L."/>
            <person name="Gu W."/>
            <person name="Wang Z."/>
            <person name="Zhao L."/>
            <person name="Shi B."/>
            <person name="Wen H."/>
            <person name="Lin R."/>
            <person name="Jones M.K."/>
            <person name="Brejova B."/>
            <person name="Vinar T."/>
            <person name="Zhao G."/>
            <person name="McManus D.P."/>
            <person name="Chen Z."/>
            <person name="Zhou Y."/>
            <person name="Wang S."/>
        </authorList>
    </citation>
    <scope>NUCLEOTIDE SEQUENCE [LARGE SCALE GENOMIC DNA]</scope>
</reference>
<keyword evidence="2" id="KW-1185">Reference proteome</keyword>
<dbReference type="Proteomes" id="UP000019149">
    <property type="component" value="Unassembled WGS sequence"/>
</dbReference>
<accession>W6U316</accession>
<proteinExistence type="predicted"/>
<dbReference type="CTD" id="36345367"/>
<comment type="caution">
    <text evidence="1">The sequence shown here is derived from an EMBL/GenBank/DDBJ whole genome shotgun (WGS) entry which is preliminary data.</text>
</comment>
<dbReference type="AlphaFoldDB" id="W6U316"/>
<dbReference type="RefSeq" id="XP_024346674.1">
    <property type="nucleotide sequence ID" value="XM_024498901.1"/>
</dbReference>